<evidence type="ECO:0000256" key="1">
    <source>
        <dbReference type="SAM" id="Phobius"/>
    </source>
</evidence>
<sequence>MNPIEAGRAKVRGELEAPPALRRFGSGWISGVLGVILGLASLGIVMSMRYPGIFSMEDLTAFQDKVWFRTIVFFMLIAAFVFAMLSLILRETKSLGTFGMAATLLASLLGGSTTSSALPDYTPLYLGLDFFILNVLFTGMIFVPIERLFPRYEEQALFRKEWREDLFYYLVSSMAVQLITWLNFLPANTLLAITAWTDFRAWVAGIPLVAQVILIMFFTDLVQYWVHRAFHRIPCLWKFHAVHHSGKTMDWMAGARMHFLEILVLRGTTVIPMLLLGFHQTAVGIYI</sequence>
<feature type="domain" description="Fatty acid hydroxylase" evidence="2">
    <location>
        <begin position="213"/>
        <end position="285"/>
    </location>
</feature>
<keyword evidence="1" id="KW-0472">Membrane</keyword>
<dbReference type="GO" id="GO:0016491">
    <property type="term" value="F:oxidoreductase activity"/>
    <property type="evidence" value="ECO:0007669"/>
    <property type="project" value="InterPro"/>
</dbReference>
<feature type="transmembrane region" description="Helical" evidence="1">
    <location>
        <begin position="124"/>
        <end position="145"/>
    </location>
</feature>
<keyword evidence="1" id="KW-1133">Transmembrane helix</keyword>
<dbReference type="AlphaFoldDB" id="A0A382RBH9"/>
<dbReference type="GO" id="GO:0005506">
    <property type="term" value="F:iron ion binding"/>
    <property type="evidence" value="ECO:0007669"/>
    <property type="project" value="InterPro"/>
</dbReference>
<gene>
    <name evidence="3" type="ORF">METZ01_LOCUS347341</name>
</gene>
<dbReference type="Pfam" id="PF04116">
    <property type="entry name" value="FA_hydroxylase"/>
    <property type="match status" value="1"/>
</dbReference>
<feature type="transmembrane region" description="Helical" evidence="1">
    <location>
        <begin position="95"/>
        <end position="118"/>
    </location>
</feature>
<name>A0A382RBH9_9ZZZZ</name>
<feature type="transmembrane region" description="Helical" evidence="1">
    <location>
        <begin position="166"/>
        <end position="187"/>
    </location>
</feature>
<evidence type="ECO:0000259" key="2">
    <source>
        <dbReference type="Pfam" id="PF04116"/>
    </source>
</evidence>
<protein>
    <recommendedName>
        <fullName evidence="2">Fatty acid hydroxylase domain-containing protein</fullName>
    </recommendedName>
</protein>
<feature type="transmembrane region" description="Helical" evidence="1">
    <location>
        <begin position="28"/>
        <end position="46"/>
    </location>
</feature>
<dbReference type="EMBL" id="UINC01120170">
    <property type="protein sequence ID" value="SVC94487.1"/>
    <property type="molecule type" value="Genomic_DNA"/>
</dbReference>
<keyword evidence="1" id="KW-0812">Transmembrane</keyword>
<reference evidence="3" key="1">
    <citation type="submission" date="2018-05" db="EMBL/GenBank/DDBJ databases">
        <authorList>
            <person name="Lanie J.A."/>
            <person name="Ng W.-L."/>
            <person name="Kazmierczak K.M."/>
            <person name="Andrzejewski T.M."/>
            <person name="Davidsen T.M."/>
            <person name="Wayne K.J."/>
            <person name="Tettelin H."/>
            <person name="Glass J.I."/>
            <person name="Rusch D."/>
            <person name="Podicherti R."/>
            <person name="Tsui H.-C.T."/>
            <person name="Winkler M.E."/>
        </authorList>
    </citation>
    <scope>NUCLEOTIDE SEQUENCE</scope>
</reference>
<dbReference type="GO" id="GO:0008610">
    <property type="term" value="P:lipid biosynthetic process"/>
    <property type="evidence" value="ECO:0007669"/>
    <property type="project" value="InterPro"/>
</dbReference>
<feature type="transmembrane region" description="Helical" evidence="1">
    <location>
        <begin position="66"/>
        <end position="88"/>
    </location>
</feature>
<feature type="non-terminal residue" evidence="3">
    <location>
        <position position="287"/>
    </location>
</feature>
<feature type="transmembrane region" description="Helical" evidence="1">
    <location>
        <begin position="199"/>
        <end position="222"/>
    </location>
</feature>
<dbReference type="InterPro" id="IPR006694">
    <property type="entry name" value="Fatty_acid_hydroxylase"/>
</dbReference>
<accession>A0A382RBH9</accession>
<organism evidence="3">
    <name type="scientific">marine metagenome</name>
    <dbReference type="NCBI Taxonomy" id="408172"/>
    <lineage>
        <taxon>unclassified sequences</taxon>
        <taxon>metagenomes</taxon>
        <taxon>ecological metagenomes</taxon>
    </lineage>
</organism>
<proteinExistence type="predicted"/>
<evidence type="ECO:0000313" key="3">
    <source>
        <dbReference type="EMBL" id="SVC94487.1"/>
    </source>
</evidence>